<keyword evidence="3" id="KW-0813">Transport</keyword>
<dbReference type="GO" id="GO:0020037">
    <property type="term" value="F:heme binding"/>
    <property type="evidence" value="ECO:0007669"/>
    <property type="project" value="TreeGrafter"/>
</dbReference>
<keyword evidence="4" id="KW-1003">Cell membrane</keyword>
<dbReference type="PANTHER" id="PTHR30529">
    <property type="entry name" value="CYTOCHROME B561"/>
    <property type="match status" value="1"/>
</dbReference>
<dbReference type="InterPro" id="IPR052168">
    <property type="entry name" value="Cytochrome_b561_oxidase"/>
</dbReference>
<evidence type="ECO:0000256" key="8">
    <source>
        <dbReference type="ARBA" id="ARBA00022982"/>
    </source>
</evidence>
<comment type="similarity">
    <text evidence="12">Belongs to the cytochrome b561 family.</text>
</comment>
<keyword evidence="8" id="KW-0249">Electron transport</keyword>
<evidence type="ECO:0000256" key="1">
    <source>
        <dbReference type="ARBA" id="ARBA00001970"/>
    </source>
</evidence>
<dbReference type="InterPro" id="IPR011577">
    <property type="entry name" value="Cyt_b561_bac/Ni-Hgenase"/>
</dbReference>
<keyword evidence="6 13" id="KW-0812">Transmembrane</keyword>
<sequence length="210" mass="23120">MSCSTAISGLQRARTMRMQQPDAFSTVQTVYSAPQRAVHWIMAILVFCMVPLGVVMTNIPWEPAPGANPVLKGRLYELHKSIGLIIFMLAVLRVLLRIFKGAPPPEASLTPFERVASTTLHHLLYVLIFVVPLSGWIATSMCCAPVNLFWTIPMTLPISGTMESSQPVYLVHFTAVALLSVLVVGHVGAALMHLVIKKDGVFRRMWPSKA</sequence>
<evidence type="ECO:0000256" key="2">
    <source>
        <dbReference type="ARBA" id="ARBA00004651"/>
    </source>
</evidence>
<evidence type="ECO:0000256" key="9">
    <source>
        <dbReference type="ARBA" id="ARBA00022989"/>
    </source>
</evidence>
<evidence type="ECO:0000256" key="11">
    <source>
        <dbReference type="ARBA" id="ARBA00023136"/>
    </source>
</evidence>
<dbReference type="SUPFAM" id="SSF81342">
    <property type="entry name" value="Transmembrane di-heme cytochromes"/>
    <property type="match status" value="1"/>
</dbReference>
<evidence type="ECO:0000256" key="4">
    <source>
        <dbReference type="ARBA" id="ARBA00022475"/>
    </source>
</evidence>
<keyword evidence="11 13" id="KW-0472">Membrane</keyword>
<keyword evidence="7" id="KW-0479">Metal-binding</keyword>
<reference evidence="15 16" key="1">
    <citation type="submission" date="2019-04" db="EMBL/GenBank/DDBJ databases">
        <title>Phreatobacter aquaticus sp. nov.</title>
        <authorList>
            <person name="Choi A."/>
        </authorList>
    </citation>
    <scope>NUCLEOTIDE SEQUENCE [LARGE SCALE GENOMIC DNA]</scope>
    <source>
        <strain evidence="15 16">KCTC 52518</strain>
    </source>
</reference>
<evidence type="ECO:0000256" key="5">
    <source>
        <dbReference type="ARBA" id="ARBA00022617"/>
    </source>
</evidence>
<evidence type="ECO:0000256" key="6">
    <source>
        <dbReference type="ARBA" id="ARBA00022692"/>
    </source>
</evidence>
<proteinExistence type="inferred from homology"/>
<dbReference type="Pfam" id="PF01292">
    <property type="entry name" value="Ni_hydr_CYTB"/>
    <property type="match status" value="1"/>
</dbReference>
<dbReference type="Gene3D" id="1.20.950.20">
    <property type="entry name" value="Transmembrane di-heme cytochromes, Chain C"/>
    <property type="match status" value="1"/>
</dbReference>
<dbReference type="GO" id="GO:0046872">
    <property type="term" value="F:metal ion binding"/>
    <property type="evidence" value="ECO:0007669"/>
    <property type="project" value="UniProtKB-KW"/>
</dbReference>
<feature type="transmembrane region" description="Helical" evidence="13">
    <location>
        <begin position="40"/>
        <end position="61"/>
    </location>
</feature>
<dbReference type="GO" id="GO:0009055">
    <property type="term" value="F:electron transfer activity"/>
    <property type="evidence" value="ECO:0007669"/>
    <property type="project" value="InterPro"/>
</dbReference>
<gene>
    <name evidence="15" type="ORF">E8M01_05045</name>
</gene>
<name>A0A4D7AY38_9HYPH</name>
<dbReference type="PANTHER" id="PTHR30529:SF1">
    <property type="entry name" value="CYTOCHROME B561 HOMOLOG 2"/>
    <property type="match status" value="1"/>
</dbReference>
<dbReference type="GO" id="GO:0005886">
    <property type="term" value="C:plasma membrane"/>
    <property type="evidence" value="ECO:0007669"/>
    <property type="project" value="UniProtKB-SubCell"/>
</dbReference>
<dbReference type="Proteomes" id="UP000298781">
    <property type="component" value="Chromosome"/>
</dbReference>
<keyword evidence="9 13" id="KW-1133">Transmembrane helix</keyword>
<organism evidence="15 16">
    <name type="scientific">Phreatobacter stygius</name>
    <dbReference type="NCBI Taxonomy" id="1940610"/>
    <lineage>
        <taxon>Bacteria</taxon>
        <taxon>Pseudomonadati</taxon>
        <taxon>Pseudomonadota</taxon>
        <taxon>Alphaproteobacteria</taxon>
        <taxon>Hyphomicrobiales</taxon>
        <taxon>Phreatobacteraceae</taxon>
        <taxon>Phreatobacter</taxon>
    </lineage>
</organism>
<evidence type="ECO:0000256" key="13">
    <source>
        <dbReference type="SAM" id="Phobius"/>
    </source>
</evidence>
<evidence type="ECO:0000256" key="7">
    <source>
        <dbReference type="ARBA" id="ARBA00022723"/>
    </source>
</evidence>
<dbReference type="AlphaFoldDB" id="A0A4D7AY38"/>
<evidence type="ECO:0000256" key="3">
    <source>
        <dbReference type="ARBA" id="ARBA00022448"/>
    </source>
</evidence>
<feature type="transmembrane region" description="Helical" evidence="13">
    <location>
        <begin position="123"/>
        <end position="150"/>
    </location>
</feature>
<dbReference type="EMBL" id="CP039690">
    <property type="protein sequence ID" value="QCI63658.1"/>
    <property type="molecule type" value="Genomic_DNA"/>
</dbReference>
<evidence type="ECO:0000259" key="14">
    <source>
        <dbReference type="Pfam" id="PF01292"/>
    </source>
</evidence>
<feature type="transmembrane region" description="Helical" evidence="13">
    <location>
        <begin position="81"/>
        <end position="99"/>
    </location>
</feature>
<dbReference type="OrthoDB" id="8156287at2"/>
<protein>
    <submittedName>
        <fullName evidence="15">Cytochrome b</fullName>
    </submittedName>
</protein>
<evidence type="ECO:0000256" key="10">
    <source>
        <dbReference type="ARBA" id="ARBA00023004"/>
    </source>
</evidence>
<comment type="cofactor">
    <cofactor evidence="1">
        <name>heme b</name>
        <dbReference type="ChEBI" id="CHEBI:60344"/>
    </cofactor>
</comment>
<comment type="subcellular location">
    <subcellularLocation>
        <location evidence="2">Cell membrane</location>
        <topology evidence="2">Multi-pass membrane protein</topology>
    </subcellularLocation>
</comment>
<evidence type="ECO:0000313" key="15">
    <source>
        <dbReference type="EMBL" id="QCI63658.1"/>
    </source>
</evidence>
<dbReference type="GO" id="GO:0022904">
    <property type="term" value="P:respiratory electron transport chain"/>
    <property type="evidence" value="ECO:0007669"/>
    <property type="project" value="InterPro"/>
</dbReference>
<evidence type="ECO:0000256" key="12">
    <source>
        <dbReference type="ARBA" id="ARBA00037975"/>
    </source>
</evidence>
<evidence type="ECO:0000313" key="16">
    <source>
        <dbReference type="Proteomes" id="UP000298781"/>
    </source>
</evidence>
<accession>A0A4D7AY38</accession>
<keyword evidence="5" id="KW-0349">Heme</keyword>
<feature type="transmembrane region" description="Helical" evidence="13">
    <location>
        <begin position="170"/>
        <end position="196"/>
    </location>
</feature>
<dbReference type="KEGG" id="pstg:E8M01_05045"/>
<dbReference type="InterPro" id="IPR016174">
    <property type="entry name" value="Di-haem_cyt_TM"/>
</dbReference>
<keyword evidence="16" id="KW-1185">Reference proteome</keyword>
<feature type="domain" description="Cytochrome b561 bacterial/Ni-hydrogenase" evidence="14">
    <location>
        <begin position="30"/>
        <end position="207"/>
    </location>
</feature>
<keyword evidence="10" id="KW-0408">Iron</keyword>